<evidence type="ECO:0000313" key="2">
    <source>
        <dbReference type="EMBL" id="NMF00135.1"/>
    </source>
</evidence>
<keyword evidence="1" id="KW-0472">Membrane</keyword>
<gene>
    <name evidence="2" type="ORF">HF838_18060</name>
</gene>
<protein>
    <submittedName>
        <fullName evidence="2">YpmS family protein</fullName>
    </submittedName>
</protein>
<evidence type="ECO:0000313" key="3">
    <source>
        <dbReference type="Proteomes" id="UP000561326"/>
    </source>
</evidence>
<dbReference type="EMBL" id="JABAGO010000040">
    <property type="protein sequence ID" value="NMF00135.1"/>
    <property type="molecule type" value="Genomic_DNA"/>
</dbReference>
<dbReference type="Proteomes" id="UP000561326">
    <property type="component" value="Unassembled WGS sequence"/>
</dbReference>
<proteinExistence type="predicted"/>
<keyword evidence="1" id="KW-0812">Transmembrane</keyword>
<feature type="transmembrane region" description="Helical" evidence="1">
    <location>
        <begin position="14"/>
        <end position="34"/>
    </location>
</feature>
<dbReference type="RefSeq" id="WP_168975968.1">
    <property type="nucleotide sequence ID" value="NZ_JABAGO010000040.1"/>
</dbReference>
<dbReference type="InterPro" id="IPR018672">
    <property type="entry name" value="DUF2140"/>
</dbReference>
<evidence type="ECO:0000256" key="1">
    <source>
        <dbReference type="SAM" id="Phobius"/>
    </source>
</evidence>
<name>A0A848CRM9_ANEAE</name>
<accession>A0A848CRM9</accession>
<dbReference type="AlphaFoldDB" id="A0A848CRM9"/>
<comment type="caution">
    <text evidence="2">The sequence shown here is derived from an EMBL/GenBank/DDBJ whole genome shotgun (WGS) entry which is preliminary data.</text>
</comment>
<sequence>MFESLQTKNKWKQLFWIVAGVNAGVVIGIVWLIFLPSSDINMPPIQELNEKRSEFTVSSTKQNLNQLMNSYLKTLPKNASAYTVSLGEDVQLQGFIDAFGKKIPLIATFEPIVQKNGDLILRQKSIMIGKLHLPKRAVLEYIRDNYHMPEWVRVNVDRENIYIAVTKMKTKSDFKIKVKEFDFKQNKLTFIILVPNKTFGF</sequence>
<organism evidence="2 3">
    <name type="scientific">Aneurinibacillus aneurinilyticus</name>
    <name type="common">Bacillus aneurinolyticus</name>
    <dbReference type="NCBI Taxonomy" id="1391"/>
    <lineage>
        <taxon>Bacteria</taxon>
        <taxon>Bacillati</taxon>
        <taxon>Bacillota</taxon>
        <taxon>Bacilli</taxon>
        <taxon>Bacillales</taxon>
        <taxon>Paenibacillaceae</taxon>
        <taxon>Aneurinibacillus group</taxon>
        <taxon>Aneurinibacillus</taxon>
    </lineage>
</organism>
<dbReference type="Pfam" id="PF09911">
    <property type="entry name" value="DUF2140"/>
    <property type="match status" value="1"/>
</dbReference>
<keyword evidence="1" id="KW-1133">Transmembrane helix</keyword>
<reference evidence="2 3" key="1">
    <citation type="submission" date="2020-04" db="EMBL/GenBank/DDBJ databases">
        <authorList>
            <person name="Hitch T.C.A."/>
            <person name="Wylensek D."/>
            <person name="Clavel T."/>
        </authorList>
    </citation>
    <scope>NUCLEOTIDE SEQUENCE [LARGE SCALE GENOMIC DNA]</scope>
    <source>
        <strain evidence="2 3">WB01_D5_05</strain>
    </source>
</reference>